<gene>
    <name evidence="2" type="ORF">SDC9_34032</name>
</gene>
<dbReference type="Pfam" id="PF12146">
    <property type="entry name" value="Hydrolase_4"/>
    <property type="match status" value="1"/>
</dbReference>
<feature type="domain" description="Serine aminopeptidase S33" evidence="1">
    <location>
        <begin position="117"/>
        <end position="220"/>
    </location>
</feature>
<comment type="caution">
    <text evidence="2">The sequence shown here is derived from an EMBL/GenBank/DDBJ whole genome shotgun (WGS) entry which is preliminary data.</text>
</comment>
<organism evidence="2">
    <name type="scientific">bioreactor metagenome</name>
    <dbReference type="NCBI Taxonomy" id="1076179"/>
    <lineage>
        <taxon>unclassified sequences</taxon>
        <taxon>metagenomes</taxon>
        <taxon>ecological metagenomes</taxon>
    </lineage>
</organism>
<dbReference type="SUPFAM" id="SSF53474">
    <property type="entry name" value="alpha/beta-Hydrolases"/>
    <property type="match status" value="1"/>
</dbReference>
<evidence type="ECO:0000259" key="1">
    <source>
        <dbReference type="Pfam" id="PF12146"/>
    </source>
</evidence>
<dbReference type="Gene3D" id="3.40.50.1820">
    <property type="entry name" value="alpha/beta hydrolase"/>
    <property type="match status" value="1"/>
</dbReference>
<dbReference type="InterPro" id="IPR022742">
    <property type="entry name" value="Hydrolase_4"/>
</dbReference>
<dbReference type="PANTHER" id="PTHR43265">
    <property type="entry name" value="ESTERASE ESTD"/>
    <property type="match status" value="1"/>
</dbReference>
<dbReference type="GO" id="GO:0052689">
    <property type="term" value="F:carboxylic ester hydrolase activity"/>
    <property type="evidence" value="ECO:0007669"/>
    <property type="project" value="TreeGrafter"/>
</dbReference>
<dbReference type="PANTHER" id="PTHR43265:SF1">
    <property type="entry name" value="ESTERASE ESTD"/>
    <property type="match status" value="1"/>
</dbReference>
<accession>A0A644V9J3</accession>
<dbReference type="AlphaFoldDB" id="A0A644V9J3"/>
<proteinExistence type="predicted"/>
<sequence length="359" mass="39697">MCCYFNNLEIVLCRASYKVFWILRIQLGAVNSILWKNKFLLLKAMLLVTILMLPNKIVFGQAFQEELVEMQLPQGILIKGTITSPTANKPCPVVLIISGSGPTDRNGNNPYGISANYLKMLADNFAQQGIASLRYDKRGIGASACKIKEKNLIFDDYVDDASLWVTKLRQDKRFSSVIVAGHSEGALIGILVAEKQPIDGLISLSGAGESLQKTILRQIAERQPQILAKSTEIVASLERGVMIKVDNPELQFLFRSGVQPFLISEFRYDPSVEIRKLKIPILLIQGSRDLQINELDAKALKAANGKAKLVIIEGMNHMLKNSPPNIKANIATYSNPNIPLAKPLIPAVTNFVKQIDAKK</sequence>
<dbReference type="InterPro" id="IPR029058">
    <property type="entry name" value="AB_hydrolase_fold"/>
</dbReference>
<dbReference type="EMBL" id="VSSQ01000249">
    <property type="protein sequence ID" value="MPL88019.1"/>
    <property type="molecule type" value="Genomic_DNA"/>
</dbReference>
<name>A0A644V9J3_9ZZZZ</name>
<protein>
    <recommendedName>
        <fullName evidence="1">Serine aminopeptidase S33 domain-containing protein</fullName>
    </recommendedName>
</protein>
<dbReference type="InterPro" id="IPR053145">
    <property type="entry name" value="AB_hydrolase_Est10"/>
</dbReference>
<evidence type="ECO:0000313" key="2">
    <source>
        <dbReference type="EMBL" id="MPL88019.1"/>
    </source>
</evidence>
<reference evidence="2" key="1">
    <citation type="submission" date="2019-08" db="EMBL/GenBank/DDBJ databases">
        <authorList>
            <person name="Kucharzyk K."/>
            <person name="Murdoch R.W."/>
            <person name="Higgins S."/>
            <person name="Loffler F."/>
        </authorList>
    </citation>
    <scope>NUCLEOTIDE SEQUENCE</scope>
</reference>